<proteinExistence type="inferred from homology"/>
<feature type="domain" description="AMP-binding enzyme C-terminal" evidence="4">
    <location>
        <begin position="383"/>
        <end position="458"/>
    </location>
</feature>
<feature type="domain" description="AMP-dependent synthetase/ligase" evidence="3">
    <location>
        <begin position="6"/>
        <end position="330"/>
    </location>
</feature>
<dbReference type="InterPro" id="IPR025110">
    <property type="entry name" value="AMP-bd_C"/>
</dbReference>
<gene>
    <name evidence="5" type="ORF">ACFFRN_05120</name>
</gene>
<dbReference type="Proteomes" id="UP001589646">
    <property type="component" value="Unassembled WGS sequence"/>
</dbReference>
<reference evidence="5 6" key="1">
    <citation type="submission" date="2024-09" db="EMBL/GenBank/DDBJ databases">
        <authorList>
            <person name="Sun Q."/>
            <person name="Mori K."/>
        </authorList>
    </citation>
    <scope>NUCLEOTIDE SEQUENCE [LARGE SCALE GENOMIC DNA]</scope>
    <source>
        <strain evidence="5 6">JCM 3323</strain>
    </source>
</reference>
<dbReference type="PANTHER" id="PTHR43201">
    <property type="entry name" value="ACYL-COA SYNTHETASE"/>
    <property type="match status" value="1"/>
</dbReference>
<accession>A0ABV5PS03</accession>
<evidence type="ECO:0000259" key="4">
    <source>
        <dbReference type="Pfam" id="PF13193"/>
    </source>
</evidence>
<comment type="caution">
    <text evidence="5">The sequence shown here is derived from an EMBL/GenBank/DDBJ whole genome shotgun (WGS) entry which is preliminary data.</text>
</comment>
<evidence type="ECO:0000313" key="6">
    <source>
        <dbReference type="Proteomes" id="UP001589646"/>
    </source>
</evidence>
<dbReference type="InterPro" id="IPR000873">
    <property type="entry name" value="AMP-dep_synth/lig_dom"/>
</dbReference>
<dbReference type="PANTHER" id="PTHR43201:SF5">
    <property type="entry name" value="MEDIUM-CHAIN ACYL-COA LIGASE ACSF2, MITOCHONDRIAL"/>
    <property type="match status" value="1"/>
</dbReference>
<comment type="similarity">
    <text evidence="1">Belongs to the ATP-dependent AMP-binding enzyme family.</text>
</comment>
<name>A0ABV5PS03_9ACTN</name>
<dbReference type="Gene3D" id="3.30.300.30">
    <property type="match status" value="1"/>
</dbReference>
<dbReference type="SUPFAM" id="SSF56801">
    <property type="entry name" value="Acetyl-CoA synthetase-like"/>
    <property type="match status" value="1"/>
</dbReference>
<dbReference type="Pfam" id="PF13193">
    <property type="entry name" value="AMP-binding_C"/>
    <property type="match status" value="1"/>
</dbReference>
<evidence type="ECO:0000313" key="5">
    <source>
        <dbReference type="EMBL" id="MFB9525993.1"/>
    </source>
</evidence>
<evidence type="ECO:0000256" key="1">
    <source>
        <dbReference type="ARBA" id="ARBA00006432"/>
    </source>
</evidence>
<dbReference type="Gene3D" id="3.40.50.12780">
    <property type="entry name" value="N-terminal domain of ligase-like"/>
    <property type="match status" value="1"/>
</dbReference>
<dbReference type="EMBL" id="JBHMCE010000002">
    <property type="protein sequence ID" value="MFB9525993.1"/>
    <property type="molecule type" value="Genomic_DNA"/>
</dbReference>
<protein>
    <submittedName>
        <fullName evidence="5">AMP-binding protein</fullName>
    </submittedName>
</protein>
<dbReference type="InterPro" id="IPR020845">
    <property type="entry name" value="AMP-binding_CS"/>
</dbReference>
<sequence length="464" mass="48881">MASLLTERAAATPHAPFLLFEEGAYSYADTLDLARSGAGALAAAGVGRGERVALVLGNVPEYFACWFGAALLGAVVVPIGPQAGADELRYAVGHAGCRVAVGPPGSAVPPEVDLITGLGDPTAVPPGPAPSPLDPLAVLYTSGTTSRPKGVVVTHANYLVAGEVVARHLRMRPEDRWLVTLPLFHANAQYYCVMSALVTGASVAVMPRFSASRWAEQARHHGATLASLFAAPLRMILAQPLGDEDAATCLRATLFAQNLTPAQLSAFEQRFGCPLLQIYGMTETIAPPLMNPLYGRRDNMTIGRPSLPGGVRVVAGELRVPGRPGVTLMSGYFDDPAATRSAMDGGLLRTGDMVTLEPGGLLAFHDRAKDMIKRSGENVAAAEVERVVNEHPLVFESAAVGVPDPVRDEAIKVFVVLRPGASADAGEIIAFCADRLASFKVPTFVEFIDALPRTSVGKVRKHLL</sequence>
<dbReference type="RefSeq" id="WP_346122722.1">
    <property type="nucleotide sequence ID" value="NZ_BAAAXC010000014.1"/>
</dbReference>
<dbReference type="InterPro" id="IPR042099">
    <property type="entry name" value="ANL_N_sf"/>
</dbReference>
<dbReference type="InterPro" id="IPR045851">
    <property type="entry name" value="AMP-bd_C_sf"/>
</dbReference>
<keyword evidence="2" id="KW-0436">Ligase</keyword>
<evidence type="ECO:0000256" key="2">
    <source>
        <dbReference type="ARBA" id="ARBA00022598"/>
    </source>
</evidence>
<organism evidence="5 6">
    <name type="scientific">Nonomuraea roseola</name>
    <dbReference type="NCBI Taxonomy" id="46179"/>
    <lineage>
        <taxon>Bacteria</taxon>
        <taxon>Bacillati</taxon>
        <taxon>Actinomycetota</taxon>
        <taxon>Actinomycetes</taxon>
        <taxon>Streptosporangiales</taxon>
        <taxon>Streptosporangiaceae</taxon>
        <taxon>Nonomuraea</taxon>
    </lineage>
</organism>
<evidence type="ECO:0000259" key="3">
    <source>
        <dbReference type="Pfam" id="PF00501"/>
    </source>
</evidence>
<dbReference type="Pfam" id="PF00501">
    <property type="entry name" value="AMP-binding"/>
    <property type="match status" value="1"/>
</dbReference>
<dbReference type="PROSITE" id="PS00455">
    <property type="entry name" value="AMP_BINDING"/>
    <property type="match status" value="1"/>
</dbReference>
<keyword evidence="6" id="KW-1185">Reference proteome</keyword>